<protein>
    <submittedName>
        <fullName evidence="2">Uncharacterized protein</fullName>
    </submittedName>
</protein>
<organism evidence="2 3">
    <name type="scientific">Stylonychia lemnae</name>
    <name type="common">Ciliate</name>
    <dbReference type="NCBI Taxonomy" id="5949"/>
    <lineage>
        <taxon>Eukaryota</taxon>
        <taxon>Sar</taxon>
        <taxon>Alveolata</taxon>
        <taxon>Ciliophora</taxon>
        <taxon>Intramacronucleata</taxon>
        <taxon>Spirotrichea</taxon>
        <taxon>Stichotrichia</taxon>
        <taxon>Sporadotrichida</taxon>
        <taxon>Oxytrichidae</taxon>
        <taxon>Stylonychinae</taxon>
        <taxon>Stylonychia</taxon>
    </lineage>
</organism>
<dbReference type="AlphaFoldDB" id="A0A078B7K6"/>
<dbReference type="EMBL" id="CCKQ01018253">
    <property type="protein sequence ID" value="CDW90206.1"/>
    <property type="molecule type" value="Genomic_DNA"/>
</dbReference>
<reference evidence="2 3" key="1">
    <citation type="submission" date="2014-06" db="EMBL/GenBank/DDBJ databases">
        <authorList>
            <person name="Swart Estienne"/>
        </authorList>
    </citation>
    <scope>NUCLEOTIDE SEQUENCE [LARGE SCALE GENOMIC DNA]</scope>
    <source>
        <strain evidence="2 3">130c</strain>
    </source>
</reference>
<evidence type="ECO:0000313" key="2">
    <source>
        <dbReference type="EMBL" id="CDW90206.1"/>
    </source>
</evidence>
<proteinExistence type="predicted"/>
<gene>
    <name evidence="2" type="primary">Contig7900.g8434</name>
    <name evidence="2" type="ORF">STYLEM_19347</name>
</gene>
<keyword evidence="3" id="KW-1185">Reference proteome</keyword>
<name>A0A078B7K6_STYLE</name>
<evidence type="ECO:0000256" key="1">
    <source>
        <dbReference type="SAM" id="MobiDB-lite"/>
    </source>
</evidence>
<dbReference type="Proteomes" id="UP000039865">
    <property type="component" value="Unassembled WGS sequence"/>
</dbReference>
<evidence type="ECO:0000313" key="3">
    <source>
        <dbReference type="Proteomes" id="UP000039865"/>
    </source>
</evidence>
<feature type="compositionally biased region" description="Low complexity" evidence="1">
    <location>
        <begin position="54"/>
        <end position="70"/>
    </location>
</feature>
<dbReference type="InParanoid" id="A0A078B7K6"/>
<accession>A0A078B7K6</accession>
<sequence length="129" mass="15137">MKITYLSGYQYVPANELYWYIVVQGKNGSLTDYIGPEIYYHFPYPEDPFEPENQTDNITNNTNSTNGNSTTPPKIDTIAAFFYGIKPPRFIQKLRSTIFCYTQEITDYELPQIRSSYNYKPTIYIQNLR</sequence>
<feature type="region of interest" description="Disordered" evidence="1">
    <location>
        <begin position="50"/>
        <end position="70"/>
    </location>
</feature>